<dbReference type="Gene3D" id="3.40.50.150">
    <property type="entry name" value="Vaccinia Virus protein VP39"/>
    <property type="match status" value="1"/>
</dbReference>
<dbReference type="GO" id="GO:0008168">
    <property type="term" value="F:methyltransferase activity"/>
    <property type="evidence" value="ECO:0007669"/>
    <property type="project" value="UniProtKB-KW"/>
</dbReference>
<dbReference type="RefSeq" id="WP_085516701.1">
    <property type="nucleotide sequence ID" value="NZ_FXAW01000003.1"/>
</dbReference>
<dbReference type="Proteomes" id="UP000193804">
    <property type="component" value="Unassembled WGS sequence"/>
</dbReference>
<evidence type="ECO:0000313" key="3">
    <source>
        <dbReference type="Proteomes" id="UP000193804"/>
    </source>
</evidence>
<reference evidence="3" key="1">
    <citation type="submission" date="2017-04" db="EMBL/GenBank/DDBJ databases">
        <authorList>
            <person name="Varghese N."/>
            <person name="Submissions S."/>
        </authorList>
    </citation>
    <scope>NUCLEOTIDE SEQUENCE [LARGE SCALE GENOMIC DNA]</scope>
    <source>
        <strain evidence="3">DSM 4125</strain>
    </source>
</reference>
<dbReference type="InterPro" id="IPR025714">
    <property type="entry name" value="Methyltranfer_dom"/>
</dbReference>
<dbReference type="STRING" id="1028.SAMN05661096_01785"/>
<dbReference type="OrthoDB" id="9795634at2"/>
<organism evidence="2 3">
    <name type="scientific">Marivirga sericea</name>
    <dbReference type="NCBI Taxonomy" id="1028"/>
    <lineage>
        <taxon>Bacteria</taxon>
        <taxon>Pseudomonadati</taxon>
        <taxon>Bacteroidota</taxon>
        <taxon>Cytophagia</taxon>
        <taxon>Cytophagales</taxon>
        <taxon>Marivirgaceae</taxon>
        <taxon>Marivirga</taxon>
    </lineage>
</organism>
<name>A0A1X7JM72_9BACT</name>
<accession>A0A1X7JM72</accession>
<evidence type="ECO:0000313" key="2">
    <source>
        <dbReference type="EMBL" id="SMG29064.1"/>
    </source>
</evidence>
<keyword evidence="2" id="KW-0808">Transferase</keyword>
<dbReference type="SUPFAM" id="SSF53335">
    <property type="entry name" value="S-adenosyl-L-methionine-dependent methyltransferases"/>
    <property type="match status" value="1"/>
</dbReference>
<keyword evidence="2" id="KW-0489">Methyltransferase</keyword>
<dbReference type="GO" id="GO:0032259">
    <property type="term" value="P:methylation"/>
    <property type="evidence" value="ECO:0007669"/>
    <property type="project" value="UniProtKB-KW"/>
</dbReference>
<dbReference type="CDD" id="cd02440">
    <property type="entry name" value="AdoMet_MTases"/>
    <property type="match status" value="1"/>
</dbReference>
<sequence>MIYSIKRWNKIEKFWDRTAPSYDKEEYKASEINQQIISKVKRYLKTSDVVLDFGCATGNISIEIAKLVKRVHAIDISSKMLEIAERKAEKQDIVNIEYTHSTIFDNHLKESSYDAILGFHMLHLLNNPKDSLLKINSLLKPSGLFISVTPCMSERKLLSYILYATSKLGLIPPFKSFKPSGLKFLLLEGRFDILEIIKLQKTSNQYYIVAKKIY</sequence>
<proteinExistence type="predicted"/>
<dbReference type="AlphaFoldDB" id="A0A1X7JM72"/>
<feature type="domain" description="Methyltransferase" evidence="1">
    <location>
        <begin position="47"/>
        <end position="153"/>
    </location>
</feature>
<dbReference type="PANTHER" id="PTHR43861">
    <property type="entry name" value="TRANS-ACONITATE 2-METHYLTRANSFERASE-RELATED"/>
    <property type="match status" value="1"/>
</dbReference>
<gene>
    <name evidence="2" type="ORF">SAMN05661096_01785</name>
</gene>
<dbReference type="Pfam" id="PF13847">
    <property type="entry name" value="Methyltransf_31"/>
    <property type="match status" value="1"/>
</dbReference>
<dbReference type="EMBL" id="FXAW01000003">
    <property type="protein sequence ID" value="SMG29064.1"/>
    <property type="molecule type" value="Genomic_DNA"/>
</dbReference>
<dbReference type="InterPro" id="IPR029063">
    <property type="entry name" value="SAM-dependent_MTases_sf"/>
</dbReference>
<protein>
    <submittedName>
        <fullName evidence="2">Methyltransferase domain-containing protein</fullName>
    </submittedName>
</protein>
<keyword evidence="3" id="KW-1185">Reference proteome</keyword>
<evidence type="ECO:0000259" key="1">
    <source>
        <dbReference type="Pfam" id="PF13847"/>
    </source>
</evidence>